<accession>A0A2T9ZBX3</accession>
<reference evidence="1 2" key="1">
    <citation type="journal article" date="2018" name="MBio">
        <title>Comparative Genomics Reveals the Core Gene Toolbox for the Fungus-Insect Symbiosis.</title>
        <authorList>
            <person name="Wang Y."/>
            <person name="Stata M."/>
            <person name="Wang W."/>
            <person name="Stajich J.E."/>
            <person name="White M.M."/>
            <person name="Moncalvo J.M."/>
        </authorList>
    </citation>
    <scope>NUCLEOTIDE SEQUENCE [LARGE SCALE GENOMIC DNA]</scope>
    <source>
        <strain evidence="1 2">SC-DP-2</strain>
    </source>
</reference>
<dbReference type="EMBL" id="MBFS01000644">
    <property type="protein sequence ID" value="PVV02037.1"/>
    <property type="molecule type" value="Genomic_DNA"/>
</dbReference>
<keyword evidence="2" id="KW-1185">Reference proteome</keyword>
<protein>
    <submittedName>
        <fullName evidence="1">Uncharacterized protein</fullName>
    </submittedName>
</protein>
<name>A0A2T9ZBX3_9FUNG</name>
<feature type="non-terminal residue" evidence="1">
    <location>
        <position position="52"/>
    </location>
</feature>
<dbReference type="AlphaFoldDB" id="A0A2T9ZBX3"/>
<sequence length="52" mass="5895">MIKISNWVISSYGLFASVFRASTEGWMKIFPIKRGNSPSKGSPLQLCRRKYG</sequence>
<proteinExistence type="predicted"/>
<gene>
    <name evidence="1" type="ORF">BB560_003521</name>
</gene>
<evidence type="ECO:0000313" key="2">
    <source>
        <dbReference type="Proteomes" id="UP000245609"/>
    </source>
</evidence>
<comment type="caution">
    <text evidence="1">The sequence shown here is derived from an EMBL/GenBank/DDBJ whole genome shotgun (WGS) entry which is preliminary data.</text>
</comment>
<organism evidence="1 2">
    <name type="scientific">Smittium megazygosporum</name>
    <dbReference type="NCBI Taxonomy" id="133381"/>
    <lineage>
        <taxon>Eukaryota</taxon>
        <taxon>Fungi</taxon>
        <taxon>Fungi incertae sedis</taxon>
        <taxon>Zoopagomycota</taxon>
        <taxon>Kickxellomycotina</taxon>
        <taxon>Harpellomycetes</taxon>
        <taxon>Harpellales</taxon>
        <taxon>Legeriomycetaceae</taxon>
        <taxon>Smittium</taxon>
    </lineage>
</organism>
<evidence type="ECO:0000313" key="1">
    <source>
        <dbReference type="EMBL" id="PVV02037.1"/>
    </source>
</evidence>
<dbReference type="Proteomes" id="UP000245609">
    <property type="component" value="Unassembled WGS sequence"/>
</dbReference>